<comment type="caution">
    <text evidence="1">The sequence shown here is derived from an EMBL/GenBank/DDBJ whole genome shotgun (WGS) entry which is preliminary data.</text>
</comment>
<gene>
    <name evidence="1" type="ORF">GCM10007304_16310</name>
</gene>
<dbReference type="EMBL" id="BMCU01000002">
    <property type="protein sequence ID" value="GGG03009.1"/>
    <property type="molecule type" value="Genomic_DNA"/>
</dbReference>
<dbReference type="PANTHER" id="PTHR12475:SF4">
    <property type="entry name" value="PROTEIN THEM6"/>
    <property type="match status" value="1"/>
</dbReference>
<sequence length="174" mass="19414">MPMLMTLRWLVRLIGTRHGNAAIGKPYTTTFRVMPSDLDILMHMNNGRYLSVLDAGRTSYLVKTGLWRQLRARTWHPVVAAQTIVYRRSLTFGTKYDVRTTFVGFDTKNGYFDQAFVVDGREYASAVVAIRYLDGSGASVPPSEVLALNGDWALPEVLPEWATALSDAVRPTSA</sequence>
<dbReference type="InterPro" id="IPR051490">
    <property type="entry name" value="THEM6_lcsJ_thioesterase"/>
</dbReference>
<evidence type="ECO:0008006" key="3">
    <source>
        <dbReference type="Google" id="ProtNLM"/>
    </source>
</evidence>
<dbReference type="Proteomes" id="UP000654257">
    <property type="component" value="Unassembled WGS sequence"/>
</dbReference>
<organism evidence="1 2">
    <name type="scientific">Rhodococcoides trifolii</name>
    <dbReference type="NCBI Taxonomy" id="908250"/>
    <lineage>
        <taxon>Bacteria</taxon>
        <taxon>Bacillati</taxon>
        <taxon>Actinomycetota</taxon>
        <taxon>Actinomycetes</taxon>
        <taxon>Mycobacteriales</taxon>
        <taxon>Nocardiaceae</taxon>
        <taxon>Rhodococcoides</taxon>
    </lineage>
</organism>
<accession>A0A917D1E5</accession>
<proteinExistence type="predicted"/>
<dbReference type="Pfam" id="PF13279">
    <property type="entry name" value="4HBT_2"/>
    <property type="match status" value="1"/>
</dbReference>
<dbReference type="InterPro" id="IPR029069">
    <property type="entry name" value="HotDog_dom_sf"/>
</dbReference>
<dbReference type="AlphaFoldDB" id="A0A917D1E5"/>
<protein>
    <recommendedName>
        <fullName evidence="3">Thioesterase</fullName>
    </recommendedName>
</protein>
<keyword evidence="2" id="KW-1185">Reference proteome</keyword>
<reference evidence="1" key="2">
    <citation type="submission" date="2020-09" db="EMBL/GenBank/DDBJ databases">
        <authorList>
            <person name="Sun Q."/>
            <person name="Sedlacek I."/>
        </authorList>
    </citation>
    <scope>NUCLEOTIDE SEQUENCE</scope>
    <source>
        <strain evidence="1">CCM 7905</strain>
    </source>
</reference>
<name>A0A917D1E5_9NOCA</name>
<dbReference type="SUPFAM" id="SSF54637">
    <property type="entry name" value="Thioesterase/thiol ester dehydrase-isomerase"/>
    <property type="match status" value="1"/>
</dbReference>
<dbReference type="CDD" id="cd00586">
    <property type="entry name" value="4HBT"/>
    <property type="match status" value="1"/>
</dbReference>
<evidence type="ECO:0000313" key="1">
    <source>
        <dbReference type="EMBL" id="GGG03009.1"/>
    </source>
</evidence>
<reference evidence="1" key="1">
    <citation type="journal article" date="2014" name="Int. J. Syst. Evol. Microbiol.">
        <title>Complete genome sequence of Corynebacterium casei LMG S-19264T (=DSM 44701T), isolated from a smear-ripened cheese.</title>
        <authorList>
            <consortium name="US DOE Joint Genome Institute (JGI-PGF)"/>
            <person name="Walter F."/>
            <person name="Albersmeier A."/>
            <person name="Kalinowski J."/>
            <person name="Ruckert C."/>
        </authorList>
    </citation>
    <scope>NUCLEOTIDE SEQUENCE</scope>
    <source>
        <strain evidence="1">CCM 7905</strain>
    </source>
</reference>
<evidence type="ECO:0000313" key="2">
    <source>
        <dbReference type="Proteomes" id="UP000654257"/>
    </source>
</evidence>
<dbReference type="Gene3D" id="3.10.129.10">
    <property type="entry name" value="Hotdog Thioesterase"/>
    <property type="match status" value="1"/>
</dbReference>
<dbReference type="PANTHER" id="PTHR12475">
    <property type="match status" value="1"/>
</dbReference>